<accession>A0A0K8NU43</accession>
<dbReference type="Proteomes" id="UP000037660">
    <property type="component" value="Unassembled WGS sequence"/>
</dbReference>
<feature type="signal peptide" evidence="1">
    <location>
        <begin position="1"/>
        <end position="27"/>
    </location>
</feature>
<sequence>MRPILLTLALPALCAALGAALPAPASAQPAPPAAASAPDYSEAEKLLFMGRAMRQLKPPTTLSYAFRHSGSLEPAFDDRVRLRVQASSGGGCCRVDGEFLGGQRRLELPGIEDAEANPVLLFFLERDVREMQRLTKGSQNYYRKRIRLAAYQGARIGEVSFRYQGRAVSGRQIDLAPYDDDPARVRYERHALKTYRFVLSDAVPGGFASIRSEMRDPTPGATAPLIVEELTLDGVELLPSR</sequence>
<comment type="caution">
    <text evidence="2">The sequence shown here is derived from an EMBL/GenBank/DDBJ whole genome shotgun (WGS) entry which is preliminary data.</text>
</comment>
<evidence type="ECO:0000313" key="2">
    <source>
        <dbReference type="EMBL" id="GAP33931.1"/>
    </source>
</evidence>
<evidence type="ECO:0008006" key="4">
    <source>
        <dbReference type="Google" id="ProtNLM"/>
    </source>
</evidence>
<reference evidence="3" key="1">
    <citation type="submission" date="2015-07" db="EMBL/GenBank/DDBJ databases">
        <title>Discovery of a poly(ethylene terephthalate assimilation.</title>
        <authorList>
            <person name="Yoshida S."/>
            <person name="Hiraga K."/>
            <person name="Takehana T."/>
            <person name="Taniguchi I."/>
            <person name="Yamaji H."/>
            <person name="Maeda Y."/>
            <person name="Toyohara K."/>
            <person name="Miyamoto K."/>
            <person name="Kimura Y."/>
            <person name="Oda K."/>
        </authorList>
    </citation>
    <scope>NUCLEOTIDE SEQUENCE [LARGE SCALE GENOMIC DNA]</scope>
    <source>
        <strain evidence="3">NBRC 110686 / TISTR 2288 / 201-F6</strain>
    </source>
</reference>
<evidence type="ECO:0000313" key="3">
    <source>
        <dbReference type="Proteomes" id="UP000037660"/>
    </source>
</evidence>
<dbReference type="OrthoDB" id="8559287at2"/>
<dbReference type="RefSeq" id="WP_054018084.1">
    <property type="nucleotide sequence ID" value="NZ_BBYR01000003.1"/>
</dbReference>
<name>A0A0K8NU43_PISS1</name>
<protein>
    <recommendedName>
        <fullName evidence="4">Outer membrane lipoprotein-sorting protein</fullName>
    </recommendedName>
</protein>
<keyword evidence="3" id="KW-1185">Reference proteome</keyword>
<feature type="chain" id="PRO_5005513363" description="Outer membrane lipoprotein-sorting protein" evidence="1">
    <location>
        <begin position="28"/>
        <end position="241"/>
    </location>
</feature>
<dbReference type="EMBL" id="BBYR01000003">
    <property type="protein sequence ID" value="GAP33931.1"/>
    <property type="molecule type" value="Genomic_DNA"/>
</dbReference>
<reference evidence="2 3" key="2">
    <citation type="journal article" date="2016" name="Science">
        <title>A bacterium that degrades and assimilates poly(ethylene terephthalate).</title>
        <authorList>
            <person name="Yoshida S."/>
            <person name="Hiraga K."/>
            <person name="Takehana T."/>
            <person name="Taniguchi I."/>
            <person name="Yamaji H."/>
            <person name="Maeda Y."/>
            <person name="Toyohara K."/>
            <person name="Miyamoto K."/>
            <person name="Kimura Y."/>
            <person name="Oda K."/>
        </authorList>
    </citation>
    <scope>NUCLEOTIDE SEQUENCE [LARGE SCALE GENOMIC DNA]</scope>
    <source>
        <strain evidence="3">NBRC 110686 / TISTR 2288 / 201-F6</strain>
    </source>
</reference>
<keyword evidence="1" id="KW-0732">Signal</keyword>
<gene>
    <name evidence="2" type="ORF">ISF6_1709</name>
</gene>
<dbReference type="STRING" id="1547922.ISF6_1709"/>
<proteinExistence type="predicted"/>
<dbReference type="AlphaFoldDB" id="A0A0K8NU43"/>
<evidence type="ECO:0000256" key="1">
    <source>
        <dbReference type="SAM" id="SignalP"/>
    </source>
</evidence>
<organism evidence="2 3">
    <name type="scientific">Piscinibacter sakaiensis</name>
    <name type="common">Ideonella sakaiensis</name>
    <dbReference type="NCBI Taxonomy" id="1547922"/>
    <lineage>
        <taxon>Bacteria</taxon>
        <taxon>Pseudomonadati</taxon>
        <taxon>Pseudomonadota</taxon>
        <taxon>Betaproteobacteria</taxon>
        <taxon>Burkholderiales</taxon>
        <taxon>Sphaerotilaceae</taxon>
        <taxon>Piscinibacter</taxon>
    </lineage>
</organism>